<protein>
    <recommendedName>
        <fullName evidence="4">DUF4878 domain-containing protein</fullName>
    </recommendedName>
</protein>
<sequence>MDETPALTPGAHRAIRMVDAQESAYAGELITDGERRAVRVDAETVSEQLWAMAGAEHVAGVRDVLRRSDGHDAVLPWCTDRIEVLLGRREVAESALSAGETVTLVGSMLRGIVEVGDRDVTGQWWLTDETRPVFAPGEGVACAESAVALIARVREGCADRAMSRLLDEISVAARDPRVVVRSIERWERELMELAAPCVLVREVAAPERVVAIDAHAVRLRQDADLLTPQPTALHRVTDRLLEAARGAVALVRTRLGRRRGAAVSPGRAGRPPDRAPRGRMLILGGTAAALVLVGGLIWPTPEQDSAATEQMTGIVAATASSTADPTPPVPDQATPVPDADHGQDTAVPGTPMPEAVIDGSVEQRAAALLTRLVACARAGDAVCADAVVDGSGEAVQQRLAGTDAQRTITAVEDYGDVAVLRLGPSGERGEQMLVLVMQKDRWLVRDVYDVANQPSDEG</sequence>
<evidence type="ECO:0008006" key="4">
    <source>
        <dbReference type="Google" id="ProtNLM"/>
    </source>
</evidence>
<feature type="region of interest" description="Disordered" evidence="1">
    <location>
        <begin position="319"/>
        <end position="342"/>
    </location>
</feature>
<evidence type="ECO:0000313" key="2">
    <source>
        <dbReference type="EMBL" id="MBD8013134.1"/>
    </source>
</evidence>
<organism evidence="2 3">
    <name type="scientific">Microbacterium commune</name>
    <dbReference type="NCBI Taxonomy" id="2762219"/>
    <lineage>
        <taxon>Bacteria</taxon>
        <taxon>Bacillati</taxon>
        <taxon>Actinomycetota</taxon>
        <taxon>Actinomycetes</taxon>
        <taxon>Micrococcales</taxon>
        <taxon>Microbacteriaceae</taxon>
        <taxon>Microbacterium</taxon>
    </lineage>
</organism>
<comment type="caution">
    <text evidence="2">The sequence shown here is derived from an EMBL/GenBank/DDBJ whole genome shotgun (WGS) entry which is preliminary data.</text>
</comment>
<dbReference type="RefSeq" id="WP_191713385.1">
    <property type="nucleotide sequence ID" value="NZ_JACSPX010000003.1"/>
</dbReference>
<dbReference type="EMBL" id="JACSPX010000003">
    <property type="protein sequence ID" value="MBD8013134.1"/>
    <property type="molecule type" value="Genomic_DNA"/>
</dbReference>
<accession>A0ABR8W7Z2</accession>
<evidence type="ECO:0000313" key="3">
    <source>
        <dbReference type="Proteomes" id="UP000611521"/>
    </source>
</evidence>
<name>A0ABR8W7Z2_9MICO</name>
<evidence type="ECO:0000256" key="1">
    <source>
        <dbReference type="SAM" id="MobiDB-lite"/>
    </source>
</evidence>
<gene>
    <name evidence="2" type="ORF">H9633_12630</name>
</gene>
<dbReference type="Proteomes" id="UP000611521">
    <property type="component" value="Unassembled WGS sequence"/>
</dbReference>
<reference evidence="2 3" key="1">
    <citation type="submission" date="2020-08" db="EMBL/GenBank/DDBJ databases">
        <title>A Genomic Blueprint of the Chicken Gut Microbiome.</title>
        <authorList>
            <person name="Gilroy R."/>
            <person name="Ravi A."/>
            <person name="Getino M."/>
            <person name="Pursley I."/>
            <person name="Horton D.L."/>
            <person name="Alikhan N.-F."/>
            <person name="Baker D."/>
            <person name="Gharbi K."/>
            <person name="Hall N."/>
            <person name="Watson M."/>
            <person name="Adriaenssens E.M."/>
            <person name="Foster-Nyarko E."/>
            <person name="Jarju S."/>
            <person name="Secka A."/>
            <person name="Antonio M."/>
            <person name="Oren A."/>
            <person name="Chaudhuri R."/>
            <person name="La Ragione R.M."/>
            <person name="Hildebrand F."/>
            <person name="Pallen M.J."/>
        </authorList>
    </citation>
    <scope>NUCLEOTIDE SEQUENCE [LARGE SCALE GENOMIC DNA]</scope>
    <source>
        <strain evidence="2 3">Re1</strain>
    </source>
</reference>
<proteinExistence type="predicted"/>
<keyword evidence="3" id="KW-1185">Reference proteome</keyword>